<dbReference type="EMBL" id="JBHSFQ010000002">
    <property type="protein sequence ID" value="MFC4560784.1"/>
    <property type="molecule type" value="Genomic_DNA"/>
</dbReference>
<keyword evidence="1" id="KW-0996">Nickel insertion</keyword>
<evidence type="ECO:0000313" key="3">
    <source>
        <dbReference type="EMBL" id="MFC4560784.1"/>
    </source>
</evidence>
<evidence type="ECO:0000256" key="2">
    <source>
        <dbReference type="ARBA" id="ARBA00023186"/>
    </source>
</evidence>
<proteinExistence type="predicted"/>
<dbReference type="RefSeq" id="WP_378571238.1">
    <property type="nucleotide sequence ID" value="NZ_JBHSFQ010000002.1"/>
</dbReference>
<gene>
    <name evidence="3" type="ORF">ACFO4E_02815</name>
</gene>
<dbReference type="InterPro" id="IPR002639">
    <property type="entry name" value="UreF"/>
</dbReference>
<evidence type="ECO:0000313" key="4">
    <source>
        <dbReference type="Proteomes" id="UP001595923"/>
    </source>
</evidence>
<organism evidence="3 4">
    <name type="scientific">Nocardiopsis mangrovi</name>
    <dbReference type="NCBI Taxonomy" id="1179818"/>
    <lineage>
        <taxon>Bacteria</taxon>
        <taxon>Bacillati</taxon>
        <taxon>Actinomycetota</taxon>
        <taxon>Actinomycetes</taxon>
        <taxon>Streptosporangiales</taxon>
        <taxon>Nocardiopsidaceae</taxon>
        <taxon>Nocardiopsis</taxon>
    </lineage>
</organism>
<dbReference type="Gene3D" id="1.10.4190.10">
    <property type="entry name" value="Urease accessory protein UreF"/>
    <property type="match status" value="1"/>
</dbReference>
<reference evidence="4" key="1">
    <citation type="journal article" date="2019" name="Int. J. Syst. Evol. Microbiol.">
        <title>The Global Catalogue of Microorganisms (GCM) 10K type strain sequencing project: providing services to taxonomists for standard genome sequencing and annotation.</title>
        <authorList>
            <consortium name="The Broad Institute Genomics Platform"/>
            <consortium name="The Broad Institute Genome Sequencing Center for Infectious Disease"/>
            <person name="Wu L."/>
            <person name="Ma J."/>
        </authorList>
    </citation>
    <scope>NUCLEOTIDE SEQUENCE [LARGE SCALE GENOMIC DNA]</scope>
    <source>
        <strain evidence="4">XZYJ18</strain>
    </source>
</reference>
<name>A0ABV9DQZ3_9ACTN</name>
<dbReference type="PANTHER" id="PTHR33620">
    <property type="entry name" value="UREASE ACCESSORY PROTEIN F"/>
    <property type="match status" value="1"/>
</dbReference>
<keyword evidence="2" id="KW-0143">Chaperone</keyword>
<dbReference type="Proteomes" id="UP001595923">
    <property type="component" value="Unassembled WGS sequence"/>
</dbReference>
<dbReference type="InterPro" id="IPR038277">
    <property type="entry name" value="UreF_sf"/>
</dbReference>
<accession>A0ABV9DQZ3</accession>
<keyword evidence="4" id="KW-1185">Reference proteome</keyword>
<comment type="caution">
    <text evidence="3">The sequence shown here is derived from an EMBL/GenBank/DDBJ whole genome shotgun (WGS) entry which is preliminary data.</text>
</comment>
<sequence>MTTTGSEHRHPPGTTAHLAAATAAAPGGTGGGTGADPGTGALGALLLADARLPTGGHAHSATLEGAMAAGLTAEQVPAYIRARLRTVASTEAAAAVLALRRARSPEPDYGPVQAALAARTPSPALRDASAGLGRGLARLARRIAPAHPAVTALGTAAAATPGLRTMRPVVLGALAAVFGMAPQATARAVLYDDAQTVTAAALKLDPGDPLTAVRWVLDSAPDIEEAVRRAAAVRVPADIPARSAPLIDQWAGEHAHATRRLFVA</sequence>
<dbReference type="PANTHER" id="PTHR33620:SF1">
    <property type="entry name" value="UREASE ACCESSORY PROTEIN F"/>
    <property type="match status" value="1"/>
</dbReference>
<evidence type="ECO:0000256" key="1">
    <source>
        <dbReference type="ARBA" id="ARBA00022988"/>
    </source>
</evidence>
<protein>
    <submittedName>
        <fullName evidence="3">Urease accessory protein UreF</fullName>
    </submittedName>
</protein>
<dbReference type="Pfam" id="PF01730">
    <property type="entry name" value="UreF"/>
    <property type="match status" value="1"/>
</dbReference>